<feature type="signal peptide" evidence="1">
    <location>
        <begin position="1"/>
        <end position="34"/>
    </location>
</feature>
<organism evidence="3 4">
    <name type="scientific">Methyloceanibacter caenitepidi</name>
    <dbReference type="NCBI Taxonomy" id="1384459"/>
    <lineage>
        <taxon>Bacteria</taxon>
        <taxon>Pseudomonadati</taxon>
        <taxon>Pseudomonadota</taxon>
        <taxon>Alphaproteobacteria</taxon>
        <taxon>Hyphomicrobiales</taxon>
        <taxon>Hyphomicrobiaceae</taxon>
        <taxon>Methyloceanibacter</taxon>
    </lineage>
</organism>
<dbReference type="PANTHER" id="PTHR19328">
    <property type="entry name" value="HEDGEHOG-INTERACTING PROTEIN"/>
    <property type="match status" value="1"/>
</dbReference>
<protein>
    <submittedName>
        <fullName evidence="3">PQQ-dependent oxidoreductase, gdhB family</fullName>
    </submittedName>
</protein>
<name>A0A0A8K1W4_9HYPH</name>
<dbReference type="AlphaFoldDB" id="A0A0A8K1W4"/>
<dbReference type="Pfam" id="PF07995">
    <property type="entry name" value="GSDH"/>
    <property type="match status" value="1"/>
</dbReference>
<dbReference type="HOGENOM" id="CLU_012253_1_1_5"/>
<dbReference type="Proteomes" id="UP000031643">
    <property type="component" value="Chromosome"/>
</dbReference>
<dbReference type="STRING" id="1384459.GL4_1057"/>
<reference evidence="3 4" key="1">
    <citation type="submission" date="2014-09" db="EMBL/GenBank/DDBJ databases">
        <title>Genome sequencing of Methyloceanibacter caenitepidi Gela4.</title>
        <authorList>
            <person name="Takeuchi M."/>
            <person name="Susumu S."/>
            <person name="Kamagata Y."/>
            <person name="Oshima K."/>
            <person name="Hattori M."/>
            <person name="Iwasaki W."/>
        </authorList>
    </citation>
    <scope>NUCLEOTIDE SEQUENCE [LARGE SCALE GENOMIC DNA]</scope>
    <source>
        <strain evidence="3 4">Gela4</strain>
    </source>
</reference>
<proteinExistence type="predicted"/>
<evidence type="ECO:0000313" key="3">
    <source>
        <dbReference type="EMBL" id="BAQ16517.1"/>
    </source>
</evidence>
<dbReference type="SUPFAM" id="SSF50952">
    <property type="entry name" value="Soluble quinoprotein glucose dehydrogenase"/>
    <property type="match status" value="1"/>
</dbReference>
<dbReference type="PANTHER" id="PTHR19328:SF75">
    <property type="entry name" value="ALDOSE SUGAR DEHYDROGENASE YLII"/>
    <property type="match status" value="1"/>
</dbReference>
<dbReference type="InterPro" id="IPR011041">
    <property type="entry name" value="Quinoprot_gluc/sorb_DH_b-prop"/>
</dbReference>
<dbReference type="KEGG" id="mcg:GL4_1057"/>
<dbReference type="EMBL" id="AP014648">
    <property type="protein sequence ID" value="BAQ16517.1"/>
    <property type="molecule type" value="Genomic_DNA"/>
</dbReference>
<sequence>MTPTRLADLRKIATQYALAGMVAALALALGPAAAIPQTIETEAGPVRVETVAEGLKHPWGMVFLPDGRMLVTERPGTLRLVGADGSLSDPLSGVPEVVAQGQGGLLDVALDPTFITNKLIYLSYAEAGDDGVGTAVARGRLEDGGLTDLKVIFQQTPKVKGPNHFGGRLAFAPDGTLFVTLGDRFKFEPAQDLSSHLGKVVRINPDGSVPQDNPFIGQKDAQPEIWSLGHRNVESASIDPQTGKLWTLEFGPKGGDELNRPAPGENYGWPLVSWGTHYDGKDIPNPPTRPEFADAVRQWTPVISPSGATFYTAEPIPGWTSEAIPAWAGDLLVGGLSSESIVRLSIDDDKVTGEERIPLGVRIRNVVQGPDGAVYALTDEDNGKILRLTAENQ</sequence>
<feature type="domain" description="Glucose/Sorbosone dehydrogenase" evidence="2">
    <location>
        <begin position="55"/>
        <end position="387"/>
    </location>
</feature>
<gene>
    <name evidence="3" type="ORF">GL4_1057</name>
</gene>
<feature type="chain" id="PRO_5002038867" evidence="1">
    <location>
        <begin position="35"/>
        <end position="393"/>
    </location>
</feature>
<dbReference type="RefSeq" id="WP_082025486.1">
    <property type="nucleotide sequence ID" value="NZ_AP014648.1"/>
</dbReference>
<accession>A0A0A8K1W4</accession>
<dbReference type="Gene3D" id="2.120.10.30">
    <property type="entry name" value="TolB, C-terminal domain"/>
    <property type="match status" value="1"/>
</dbReference>
<dbReference type="InterPro" id="IPR012938">
    <property type="entry name" value="Glc/Sorbosone_DH"/>
</dbReference>
<evidence type="ECO:0000256" key="1">
    <source>
        <dbReference type="SAM" id="SignalP"/>
    </source>
</evidence>
<dbReference type="OrthoDB" id="9770043at2"/>
<dbReference type="InterPro" id="IPR011042">
    <property type="entry name" value="6-blade_b-propeller_TolB-like"/>
</dbReference>
<keyword evidence="4" id="KW-1185">Reference proteome</keyword>
<evidence type="ECO:0000313" key="4">
    <source>
        <dbReference type="Proteomes" id="UP000031643"/>
    </source>
</evidence>
<keyword evidence="1" id="KW-0732">Signal</keyword>
<evidence type="ECO:0000259" key="2">
    <source>
        <dbReference type="Pfam" id="PF07995"/>
    </source>
</evidence>